<dbReference type="GO" id="GO:0005886">
    <property type="term" value="C:plasma membrane"/>
    <property type="evidence" value="ECO:0007669"/>
    <property type="project" value="TreeGrafter"/>
</dbReference>
<dbReference type="InterPro" id="IPR000045">
    <property type="entry name" value="Prepilin_IV_endopep_pep"/>
</dbReference>
<dbReference type="HOGENOM" id="CLU_1813894_0_0_9"/>
<reference evidence="4 5" key="1">
    <citation type="submission" date="2014-04" db="EMBL/GenBank/DDBJ databases">
        <authorList>
            <person name="Bishop-Lilly K.A."/>
            <person name="Broomall S.M."/>
            <person name="Chain P.S."/>
            <person name="Chertkov O."/>
            <person name="Coyne S.R."/>
            <person name="Daligault H.E."/>
            <person name="Davenport K.W."/>
            <person name="Erkkila T."/>
            <person name="Frey K.G."/>
            <person name="Gibbons H.S."/>
            <person name="Gu W."/>
            <person name="Jaissle J."/>
            <person name="Johnson S.L."/>
            <person name="Koroleva G.I."/>
            <person name="Ladner J.T."/>
            <person name="Lo C.-C."/>
            <person name="Minogue T.D."/>
            <person name="Munk C."/>
            <person name="Palacios G.F."/>
            <person name="Redden C.L."/>
            <person name="Rosenzweig C.N."/>
            <person name="Scholz M.B."/>
            <person name="Teshima H."/>
            <person name="Xu Y."/>
        </authorList>
    </citation>
    <scope>NUCLEOTIDE SEQUENCE [LARGE SCALE GENOMIC DNA]</scope>
    <source>
        <strain evidence="4 5">8244</strain>
    </source>
</reference>
<dbReference type="Proteomes" id="UP000029278">
    <property type="component" value="Unassembled WGS sequence"/>
</dbReference>
<dbReference type="Pfam" id="PF01478">
    <property type="entry name" value="Peptidase_A24"/>
    <property type="match status" value="1"/>
</dbReference>
<dbReference type="EMBL" id="JMQA01000053">
    <property type="protein sequence ID" value="KFM93095.1"/>
    <property type="molecule type" value="Genomic_DNA"/>
</dbReference>
<keyword evidence="2" id="KW-0812">Transmembrane</keyword>
<organism evidence="4 5">
    <name type="scientific">Paenibacillus macerans</name>
    <name type="common">Bacillus macerans</name>
    <dbReference type="NCBI Taxonomy" id="44252"/>
    <lineage>
        <taxon>Bacteria</taxon>
        <taxon>Bacillati</taxon>
        <taxon>Bacillota</taxon>
        <taxon>Bacilli</taxon>
        <taxon>Bacillales</taxon>
        <taxon>Paenibacillaceae</taxon>
        <taxon>Paenibacillus</taxon>
    </lineage>
</organism>
<evidence type="ECO:0000313" key="4">
    <source>
        <dbReference type="EMBL" id="KFM93095.1"/>
    </source>
</evidence>
<dbReference type="Gene3D" id="1.20.120.1220">
    <property type="match status" value="1"/>
</dbReference>
<feature type="transmembrane region" description="Helical" evidence="2">
    <location>
        <begin position="12"/>
        <end position="31"/>
    </location>
</feature>
<feature type="transmembrane region" description="Helical" evidence="2">
    <location>
        <begin position="86"/>
        <end position="115"/>
    </location>
</feature>
<keyword evidence="2" id="KW-1133">Transmembrane helix</keyword>
<comment type="similarity">
    <text evidence="1">Belongs to the peptidase A24 family.</text>
</comment>
<accession>A0A090YLV0</accession>
<dbReference type="OrthoDB" id="5508079at2"/>
<dbReference type="InterPro" id="IPR050882">
    <property type="entry name" value="Prepilin_peptidase/N-MTase"/>
</dbReference>
<gene>
    <name evidence="4" type="ORF">DJ90_2923</name>
</gene>
<feature type="domain" description="Prepilin type IV endopeptidase peptidase" evidence="3">
    <location>
        <begin position="19"/>
        <end position="107"/>
    </location>
</feature>
<dbReference type="GO" id="GO:0006465">
    <property type="term" value="P:signal peptide processing"/>
    <property type="evidence" value="ECO:0007669"/>
    <property type="project" value="TreeGrafter"/>
</dbReference>
<name>A0A090YLV0_PAEMA</name>
<evidence type="ECO:0000256" key="1">
    <source>
        <dbReference type="ARBA" id="ARBA00005801"/>
    </source>
</evidence>
<proteinExistence type="inferred from homology"/>
<evidence type="ECO:0000313" key="5">
    <source>
        <dbReference type="Proteomes" id="UP000029278"/>
    </source>
</evidence>
<protein>
    <submittedName>
        <fullName evidence="4">Type IV leader peptidase family protein</fullName>
    </submittedName>
</protein>
<sequence>MAPLFFKETKMNLFIMGCMIIYCLVCSYTDLKAREIKNSITYPFLLLMLILRIHEPAYYAALVPALLFLLMYLIKPQFIGAGDIKMLAVLGLCLGAKIVLVIFVMSAGALVYTIYERVRGRKDQSVPLAPFLSVGAVVAIII</sequence>
<comment type="caution">
    <text evidence="4">The sequence shown here is derived from an EMBL/GenBank/DDBJ whole genome shotgun (WGS) entry which is preliminary data.</text>
</comment>
<dbReference type="STRING" id="44252.DJ90_2923"/>
<evidence type="ECO:0000256" key="2">
    <source>
        <dbReference type="SAM" id="Phobius"/>
    </source>
</evidence>
<dbReference type="PANTHER" id="PTHR30487">
    <property type="entry name" value="TYPE 4 PREPILIN-LIKE PROTEINS LEADER PEPTIDE-PROCESSING ENZYME"/>
    <property type="match status" value="1"/>
</dbReference>
<dbReference type="AlphaFoldDB" id="A0A090YLV0"/>
<feature type="transmembrane region" description="Helical" evidence="2">
    <location>
        <begin position="57"/>
        <end position="74"/>
    </location>
</feature>
<keyword evidence="2" id="KW-0472">Membrane</keyword>
<dbReference type="PANTHER" id="PTHR30487:SF0">
    <property type="entry name" value="PREPILIN LEADER PEPTIDASE_N-METHYLTRANSFERASE-RELATED"/>
    <property type="match status" value="1"/>
</dbReference>
<evidence type="ECO:0000259" key="3">
    <source>
        <dbReference type="Pfam" id="PF01478"/>
    </source>
</evidence>
<keyword evidence="5" id="KW-1185">Reference proteome</keyword>
<dbReference type="GO" id="GO:0004190">
    <property type="term" value="F:aspartic-type endopeptidase activity"/>
    <property type="evidence" value="ECO:0007669"/>
    <property type="project" value="InterPro"/>
</dbReference>